<keyword evidence="2" id="KW-0732">Signal</keyword>
<accession>A0ABU6J641</accession>
<dbReference type="RefSeq" id="WP_326505612.1">
    <property type="nucleotide sequence ID" value="NZ_JAWIIV010000004.1"/>
</dbReference>
<evidence type="ECO:0000256" key="2">
    <source>
        <dbReference type="SAM" id="SignalP"/>
    </source>
</evidence>
<comment type="caution">
    <text evidence="3">The sequence shown here is derived from an EMBL/GenBank/DDBJ whole genome shotgun (WGS) entry which is preliminary data.</text>
</comment>
<keyword evidence="4" id="KW-1185">Reference proteome</keyword>
<feature type="region of interest" description="Disordered" evidence="1">
    <location>
        <begin position="106"/>
        <end position="127"/>
    </location>
</feature>
<organism evidence="3 4">
    <name type="scientific">Noviherbaspirillum album</name>
    <dbReference type="NCBI Taxonomy" id="3080276"/>
    <lineage>
        <taxon>Bacteria</taxon>
        <taxon>Pseudomonadati</taxon>
        <taxon>Pseudomonadota</taxon>
        <taxon>Betaproteobacteria</taxon>
        <taxon>Burkholderiales</taxon>
        <taxon>Oxalobacteraceae</taxon>
        <taxon>Noviherbaspirillum</taxon>
    </lineage>
</organism>
<sequence length="127" mass="13518">MNIKMTAVALAIIATSSAAFAADDFVDYTNVPSAKTRAEVRAELNQPSVRTAAQSPEFVEVTPIAGGKTRAEVRAELDSAHAQGLAGRQSEFVEFTQVASTRTREEVREEALQAAKASRAVPQRNGG</sequence>
<reference evidence="3 4" key="1">
    <citation type="submission" date="2023-10" db="EMBL/GenBank/DDBJ databases">
        <title>Noviherbaspirillum sp. CPCC 100848 genome assembly.</title>
        <authorList>
            <person name="Li X.Y."/>
            <person name="Fang X.M."/>
        </authorList>
    </citation>
    <scope>NUCLEOTIDE SEQUENCE [LARGE SCALE GENOMIC DNA]</scope>
    <source>
        <strain evidence="3 4">CPCC 100848</strain>
    </source>
</reference>
<gene>
    <name evidence="3" type="ORF">RY831_07025</name>
</gene>
<evidence type="ECO:0000313" key="3">
    <source>
        <dbReference type="EMBL" id="MEC4718893.1"/>
    </source>
</evidence>
<dbReference type="Proteomes" id="UP001352263">
    <property type="component" value="Unassembled WGS sequence"/>
</dbReference>
<feature type="signal peptide" evidence="2">
    <location>
        <begin position="1"/>
        <end position="21"/>
    </location>
</feature>
<feature type="chain" id="PRO_5046237132" evidence="2">
    <location>
        <begin position="22"/>
        <end position="127"/>
    </location>
</feature>
<evidence type="ECO:0000256" key="1">
    <source>
        <dbReference type="SAM" id="MobiDB-lite"/>
    </source>
</evidence>
<protein>
    <submittedName>
        <fullName evidence="3">DUF4148 domain-containing protein</fullName>
    </submittedName>
</protein>
<evidence type="ECO:0000313" key="4">
    <source>
        <dbReference type="Proteomes" id="UP001352263"/>
    </source>
</evidence>
<dbReference type="Pfam" id="PF13663">
    <property type="entry name" value="DUF4148"/>
    <property type="match status" value="1"/>
</dbReference>
<dbReference type="InterPro" id="IPR025421">
    <property type="entry name" value="DUF4148"/>
</dbReference>
<dbReference type="EMBL" id="JAWIIV010000004">
    <property type="protein sequence ID" value="MEC4718893.1"/>
    <property type="molecule type" value="Genomic_DNA"/>
</dbReference>
<name>A0ABU6J641_9BURK</name>
<proteinExistence type="predicted"/>